<gene>
    <name evidence="2" type="ORF">HOLleu_02788</name>
</gene>
<feature type="signal peptide" evidence="1">
    <location>
        <begin position="1"/>
        <end position="21"/>
    </location>
</feature>
<evidence type="ECO:0000256" key="1">
    <source>
        <dbReference type="SAM" id="SignalP"/>
    </source>
</evidence>
<dbReference type="AlphaFoldDB" id="A0A9Q1CR63"/>
<dbReference type="InterPro" id="IPR013783">
    <property type="entry name" value="Ig-like_fold"/>
</dbReference>
<dbReference type="Proteomes" id="UP001152320">
    <property type="component" value="Chromosome 1"/>
</dbReference>
<keyword evidence="1" id="KW-0732">Signal</keyword>
<name>A0A9Q1CR63_HOLLE</name>
<reference evidence="2" key="1">
    <citation type="submission" date="2021-10" db="EMBL/GenBank/DDBJ databases">
        <title>Tropical sea cucumber genome reveals ecological adaptation and Cuvierian tubules defense mechanism.</title>
        <authorList>
            <person name="Chen T."/>
        </authorList>
    </citation>
    <scope>NUCLEOTIDE SEQUENCE</scope>
    <source>
        <strain evidence="2">Nanhai2018</strain>
        <tissue evidence="2">Muscle</tissue>
    </source>
</reference>
<organism evidence="2 3">
    <name type="scientific">Holothuria leucospilota</name>
    <name type="common">Black long sea cucumber</name>
    <name type="synonym">Mertensiothuria leucospilota</name>
    <dbReference type="NCBI Taxonomy" id="206669"/>
    <lineage>
        <taxon>Eukaryota</taxon>
        <taxon>Metazoa</taxon>
        <taxon>Echinodermata</taxon>
        <taxon>Eleutherozoa</taxon>
        <taxon>Echinozoa</taxon>
        <taxon>Holothuroidea</taxon>
        <taxon>Aspidochirotacea</taxon>
        <taxon>Aspidochirotida</taxon>
        <taxon>Holothuriidae</taxon>
        <taxon>Holothuria</taxon>
    </lineage>
</organism>
<protein>
    <recommendedName>
        <fullName evidence="4">Ig-like domain-containing protein</fullName>
    </recommendedName>
</protein>
<dbReference type="Gene3D" id="2.60.40.10">
    <property type="entry name" value="Immunoglobulins"/>
    <property type="match status" value="1"/>
</dbReference>
<evidence type="ECO:0000313" key="2">
    <source>
        <dbReference type="EMBL" id="KAJ8049863.1"/>
    </source>
</evidence>
<evidence type="ECO:0000313" key="3">
    <source>
        <dbReference type="Proteomes" id="UP001152320"/>
    </source>
</evidence>
<evidence type="ECO:0008006" key="4">
    <source>
        <dbReference type="Google" id="ProtNLM"/>
    </source>
</evidence>
<keyword evidence="3" id="KW-1185">Reference proteome</keyword>
<proteinExistence type="predicted"/>
<dbReference type="PROSITE" id="PS51257">
    <property type="entry name" value="PROKAR_LIPOPROTEIN"/>
    <property type="match status" value="1"/>
</dbReference>
<feature type="chain" id="PRO_5040275021" description="Ig-like domain-containing protein" evidence="1">
    <location>
        <begin position="22"/>
        <end position="280"/>
    </location>
</feature>
<sequence length="280" mass="31680">MKCFTSVILLLFASCWTLSYAVNQLCRPLQYVEYRNKGTLICTFEGEFLSLFWYDYHDATTVNPVLIFDEYGKSGSGYESGEYDMYSNGSLIINEVSMNHDRNFTVVVRYSQTVKSSTIEVVVKVSPEQSYPVIGNCESGQNCFITMIYQEDIVCLVKEAKPATKLEWYSRSSRQDNIIPTTMTISKGVLGYVTKAIATYQLPQSYTLKLFMCKAHAIPSLLGSQQSQMLVEFNTNSFSPPETSDIFVKLFSNYTMQGRMQVLTKGGVLRYSYYLSGAPP</sequence>
<accession>A0A9Q1CR63</accession>
<dbReference type="SUPFAM" id="SSF48726">
    <property type="entry name" value="Immunoglobulin"/>
    <property type="match status" value="1"/>
</dbReference>
<dbReference type="InterPro" id="IPR036179">
    <property type="entry name" value="Ig-like_dom_sf"/>
</dbReference>
<dbReference type="EMBL" id="JAIZAY010000001">
    <property type="protein sequence ID" value="KAJ8049863.1"/>
    <property type="molecule type" value="Genomic_DNA"/>
</dbReference>
<comment type="caution">
    <text evidence="2">The sequence shown here is derived from an EMBL/GenBank/DDBJ whole genome shotgun (WGS) entry which is preliminary data.</text>
</comment>